<dbReference type="AlphaFoldDB" id="A0A0H3HYU1"/>
<dbReference type="PROSITE" id="PS51257">
    <property type="entry name" value="PROKAR_LIPOPROTEIN"/>
    <property type="match status" value="1"/>
</dbReference>
<dbReference type="Proteomes" id="UP001194579">
    <property type="component" value="Unassembled WGS sequence"/>
</dbReference>
<dbReference type="EMBL" id="PSZG01000002">
    <property type="protein sequence ID" value="RKO74068.1"/>
    <property type="molecule type" value="Genomic_DNA"/>
</dbReference>
<dbReference type="InterPro" id="IPR010938">
    <property type="entry name" value="DUF1131"/>
</dbReference>
<evidence type="ECO:0000313" key="5">
    <source>
        <dbReference type="Proteomes" id="UP000269665"/>
    </source>
</evidence>
<dbReference type="GeneID" id="45850566"/>
<keyword evidence="6" id="KW-1185">Reference proteome</keyword>
<evidence type="ECO:0000313" key="6">
    <source>
        <dbReference type="Proteomes" id="UP001194579"/>
    </source>
</evidence>
<reference evidence="6" key="4">
    <citation type="submission" date="2023-07" db="EMBL/GenBank/DDBJ databases">
        <title>Identification of Pectobacterium versatile causing blackleg of potato from New York State with a whole genome sequencing approach.</title>
        <authorList>
            <person name="Ma X."/>
            <person name="Swingle B."/>
        </authorList>
    </citation>
    <scope>NUCLEOTIDE SEQUENCE [LARGE SCALE GENOMIC DNA]</scope>
    <source>
        <strain evidence="6">NY1588A</strain>
    </source>
</reference>
<dbReference type="STRING" id="1905730.W5S_0893"/>
<dbReference type="PATRIC" id="fig|1166016.3.peg.905"/>
<dbReference type="OrthoDB" id="5622706at2"/>
<dbReference type="EMBL" id="WABS01000006">
    <property type="protein sequence ID" value="MBI0553768.1"/>
    <property type="molecule type" value="Genomic_DNA"/>
</dbReference>
<proteinExistence type="predicted"/>
<protein>
    <submittedName>
        <fullName evidence="2">RpoE-regulated lipoprotein</fullName>
    </submittedName>
</protein>
<dbReference type="HOGENOM" id="CLU_117171_0_0_6"/>
<dbReference type="RefSeq" id="WP_014698825.1">
    <property type="nucleotide sequence ID" value="NC_017845.1"/>
</dbReference>
<reference evidence="2" key="5">
    <citation type="submission" date="2024-05" db="EMBL/GenBank/DDBJ databases">
        <title>Identification of Pectobacterium versatile causing blackleg of potato from New York State with a whole genome sequencing approach.</title>
        <authorList>
            <person name="Ma X."/>
            <person name="Swingle B."/>
        </authorList>
    </citation>
    <scope>NUCLEOTIDE SEQUENCE</scope>
    <source>
        <strain evidence="2">NY1588A</strain>
    </source>
</reference>
<dbReference type="EMBL" id="CP003415">
    <property type="protein sequence ID" value="AFI89011.1"/>
    <property type="molecule type" value="Genomic_DNA"/>
</dbReference>
<dbReference type="NCBIfam" id="NF007990">
    <property type="entry name" value="PRK10718.1"/>
    <property type="match status" value="1"/>
</dbReference>
<evidence type="ECO:0000313" key="2">
    <source>
        <dbReference type="EMBL" id="MBI0553768.1"/>
    </source>
</evidence>
<reference evidence="1 4" key="1">
    <citation type="journal article" date="2012" name="J. Bacteriol.">
        <title>Genome sequence of Pectobacterium sp. strain SCC3193.</title>
        <authorList>
            <person name="Koskinen J.P."/>
            <person name="Laine P."/>
            <person name="Niemi O."/>
            <person name="Nykyri J."/>
            <person name="Harjunpaa H."/>
            <person name="Auvinen P."/>
            <person name="Paulin L."/>
            <person name="Pirhonen M."/>
            <person name="Palva T."/>
            <person name="Holm L."/>
        </authorList>
    </citation>
    <scope>NUCLEOTIDE SEQUENCE [LARGE SCALE GENOMIC DNA]</scope>
    <source>
        <strain evidence="1 4">SCC3193</strain>
    </source>
</reference>
<evidence type="ECO:0000313" key="3">
    <source>
        <dbReference type="EMBL" id="RKO74068.1"/>
    </source>
</evidence>
<keyword evidence="2" id="KW-0449">Lipoprotein</keyword>
<dbReference type="eggNOG" id="ENOG502ZC5Z">
    <property type="taxonomic scope" value="Bacteria"/>
</dbReference>
<gene>
    <name evidence="1" type="ordered locus">W5S_0893</name>
    <name evidence="3" type="ORF">C5E00_22770</name>
    <name evidence="2" type="ORF">F6Q06_04570</name>
</gene>
<evidence type="ECO:0000313" key="4">
    <source>
        <dbReference type="Proteomes" id="UP000008044"/>
    </source>
</evidence>
<dbReference type="Gene3D" id="2.60.460.10">
    <property type="entry name" value="protein yfey like domain"/>
    <property type="match status" value="1"/>
</dbReference>
<reference evidence="1" key="2">
    <citation type="submission" date="2012-03" db="EMBL/GenBank/DDBJ databases">
        <authorList>
            <person name="Koskinen P."/>
            <person name="Laine P."/>
            <person name="Niemi O."/>
            <person name="Nykyri J."/>
            <person name="Harjunpaa H."/>
            <person name="Auvinen P."/>
            <person name="Paulin L."/>
            <person name="Pirhonen M."/>
            <person name="Palva T."/>
            <person name="Holm L."/>
        </authorList>
    </citation>
    <scope>NUCLEOTIDE SEQUENCE</scope>
    <source>
        <strain evidence="1">SCC3193</strain>
    </source>
</reference>
<evidence type="ECO:0000313" key="1">
    <source>
        <dbReference type="EMBL" id="AFI89011.1"/>
    </source>
</evidence>
<name>A0A0H3HYU1_PECPM</name>
<dbReference type="Proteomes" id="UP000269665">
    <property type="component" value="Unassembled WGS sequence"/>
</dbReference>
<dbReference type="KEGG" id="pec:W5S_0893"/>
<reference evidence="3 5" key="3">
    <citation type="journal article" date="2018" name="BMC Genomics">
        <title>High genomic variability in the plant pathogenic bacterium Pectobacterium parmentieri deciphered from de novo assembled complete genomes.</title>
        <authorList>
            <person name="Zoledowska S."/>
            <person name="Motyka-Pomagruk A."/>
            <person name="Sledz W."/>
            <person name="Mengoni A."/>
            <person name="Lojkowska E."/>
        </authorList>
    </citation>
    <scope>NUCLEOTIDE SEQUENCE [LARGE SCALE GENOMIC DNA]</scope>
    <source>
        <strain evidence="3 5">IFB5626</strain>
    </source>
</reference>
<organism evidence="1 4">
    <name type="scientific">Pectobacterium parmentieri</name>
    <dbReference type="NCBI Taxonomy" id="1905730"/>
    <lineage>
        <taxon>Bacteria</taxon>
        <taxon>Pseudomonadati</taxon>
        <taxon>Pseudomonadota</taxon>
        <taxon>Gammaproteobacteria</taxon>
        <taxon>Enterobacterales</taxon>
        <taxon>Pectobacteriaceae</taxon>
        <taxon>Pectobacterium</taxon>
    </lineage>
</organism>
<dbReference type="Proteomes" id="UP000008044">
    <property type="component" value="Chromosome"/>
</dbReference>
<accession>A0A0H3HYU1</accession>
<dbReference type="Pfam" id="PF06572">
    <property type="entry name" value="DUF1131"/>
    <property type="match status" value="1"/>
</dbReference>
<sequence length="205" mass="21616">MNFRPLSLGLPLVLGLPLLLTGCSTLSNFSWSSLSPFNWFGSSLEVTDEGVGGINAGTPLSEGALQNALDGSYQLRSGMGTSNGQLVAFYQALDGKEVKMVISGQPKGSVRKVEVMDPAIGSAGGVKIGDAFSNTYSKAFESCQLGQGDDAQGVECAAPQSTHISYVYSGEWSGPEGLMPPDDILKNWKVSKIVWHAQARNPSVL</sequence>
<dbReference type="KEGG" id="ppar:A8F97_13935"/>
<dbReference type="InterPro" id="IPR038714">
    <property type="entry name" value="YfeY-like_sf"/>
</dbReference>